<feature type="domain" description="EGF-like" evidence="6">
    <location>
        <begin position="110"/>
        <end position="151"/>
    </location>
</feature>
<keyword evidence="4" id="KW-1133">Transmembrane helix</keyword>
<feature type="disulfide bond" evidence="2">
    <location>
        <begin position="141"/>
        <end position="150"/>
    </location>
</feature>
<gene>
    <name evidence="7" type="ORF">niasHT_019850</name>
</gene>
<dbReference type="PROSITE" id="PS50026">
    <property type="entry name" value="EGF_3"/>
    <property type="match status" value="1"/>
</dbReference>
<evidence type="ECO:0000256" key="4">
    <source>
        <dbReference type="SAM" id="Phobius"/>
    </source>
</evidence>
<feature type="domain" description="Laminin G" evidence="5">
    <location>
        <begin position="361"/>
        <end position="567"/>
    </location>
</feature>
<dbReference type="InterPro" id="IPR000742">
    <property type="entry name" value="EGF"/>
</dbReference>
<dbReference type="SMART" id="SM00181">
    <property type="entry name" value="EGF"/>
    <property type="match status" value="3"/>
</dbReference>
<dbReference type="InterPro" id="IPR050372">
    <property type="entry name" value="Neurexin-related_CASP"/>
</dbReference>
<keyword evidence="1 2" id="KW-1015">Disulfide bond</keyword>
<dbReference type="Gene3D" id="2.60.120.200">
    <property type="match status" value="2"/>
</dbReference>
<dbReference type="InterPro" id="IPR013320">
    <property type="entry name" value="ConA-like_dom_sf"/>
</dbReference>
<dbReference type="SUPFAM" id="SSF49899">
    <property type="entry name" value="Concanavalin A-like lectins/glucanases"/>
    <property type="match status" value="3"/>
</dbReference>
<keyword evidence="2" id="KW-0245">EGF-like domain</keyword>
<dbReference type="Gene3D" id="2.60.120.1000">
    <property type="match status" value="1"/>
</dbReference>
<dbReference type="PANTHER" id="PTHR15036:SF94">
    <property type="entry name" value="INTESTINAL NEUREXIN-LIKE"/>
    <property type="match status" value="1"/>
</dbReference>
<comment type="caution">
    <text evidence="2">Lacks conserved residue(s) required for the propagation of feature annotation.</text>
</comment>
<reference evidence="7 8" key="1">
    <citation type="submission" date="2024-10" db="EMBL/GenBank/DDBJ databases">
        <authorList>
            <person name="Kim D."/>
        </authorList>
    </citation>
    <scope>NUCLEOTIDE SEQUENCE [LARGE SCALE GENOMIC DNA]</scope>
    <source>
        <strain evidence="7">BH-2024</strain>
    </source>
</reference>
<evidence type="ECO:0000259" key="6">
    <source>
        <dbReference type="PROSITE" id="PS50026"/>
    </source>
</evidence>
<dbReference type="PROSITE" id="PS50025">
    <property type="entry name" value="LAM_G_DOMAIN"/>
    <property type="match status" value="2"/>
</dbReference>
<sequence length="1538" mass="171767">MTESSGGHLTFALVKKNDREKDQICALVKKIDTLAQNMDTLVNGIGILVEQLGSKKGTESPETISQLLSVKSLNPFFDALLFAANITSSSSSTIENNSKNPILSSISAAAELLCNAQENSMCENARMCRRRENATDFECVCRRGHAGKYCQFSLFPRNCADAFAFYEEVEEEEDEDIFDGGVWQLDVDGSAPLPPTYAECKMINGDVVTVVSNNVPSEGAVVRTKDGTGSADAQNVFFPISYRLFSSSQLSALISRSHICKQPIRFDCEQSPLGFKYNRTWLEVVAHDDKQHRQIGTHQQFSCACRNKELATDQATLYNASAGVSAIYFRASKGHQQLKQKQQLKGAQNFTLGPLECWGEAGTSLPGAVVTLRSPSVGIGTDTMGQWRQLEFDFRTGQPDIEQIVAGWDPADNGLQMKISLRAGYRIELTLSHQANIEQAEKSAETDDTMDTTNDNKAFVHQQKRGIRREMSVSIASQRPLNDLFWHRVLVEVFRGEIRFSVDRLNAFQPLSFPFATSTKFSIGGDEKGNGFVGCIGNFQIDQMLHDWTQQLAQKDRDEDVRVVSGCQELCAENKCEQGSKCVEHFDTETTSCACKLPRIHYGEHCEKNINENSSTTFRGGSSGFLRFFNLPISALHSDVIFSIRTDQRRALLLYEHDQADNFVQIHLADDYRIVLTMNNLSSIVSCSVFAPPIKTFNDMRWLQLILERINEPGTTAPQTVVLHVDDDQCEIGPVLLNDPDTTDHQNGLSLMDEDEKTVEEDDAILPPAPPVPPEKVRPFQILFVGGIPRAKRTLRQKRERMPVYLSNLPPLKGCIRGLMVDGEMVDLWQAISERKLAQNRQWEAVEIGCDHIQCDDNSEQLNCQNGGQCAVNWRNMAAADGNYRQKTSLCDCTKSSFVGTNCTEDVGLSFVGHSAVVFDMSEPKRFAFLQHSERQTLSLAFSCAKNSDKNFAQQLATINFDDGREFHIVLDRNGTLFVGIFGLDSRRPMLVHHIPHIFNDGFRHHFRVHFLTYKIQLELAEPFGPRRIWSIQSEGINLANARQFYFGGPQNGGKFGKEMAANDSNSNDDESSDSSESGSVEGDKKEQQQHYEQNANANAEQESALTPTNTNSIDNDNNNHPPDSVILADAMREILARRSANSANEQNENGQQRHMDKIGTAMVKVPNAKSTTAATAATFLWPQQIGHFNDLNLITFTPFLYYLQKSELLHRNVFVVPSDGQPKQQQLLAPMACGQFKVPEMAKKSRRNVTFPVWEAPFGPIAFHENDVSSEKLIKTDQTDEAINEKGNSFVHWLFLIFLLLILLAFCLFLFTLICRRKIRQRIGRTYYVLQKSEPKNGGPTFEVLKTNGPIKKRRFGSRTDSMEPIQLAQHKRFFPLEGSFSATPPVTPTAPLLSAEQKPILRPILRHFPAPRLLSSSITDASPHTQSANENNYGIATSSSSTIYYTAQEEQFGAEEEDNSSTTISFKSLDERQTSSGDEDSTTIGQAFEENAPELMDDRTRQLSAALSSYGGSSNFSFANFIGDAETEKRILPGNL</sequence>
<dbReference type="InterPro" id="IPR001791">
    <property type="entry name" value="Laminin_G"/>
</dbReference>
<evidence type="ECO:0000313" key="8">
    <source>
        <dbReference type="Proteomes" id="UP001620626"/>
    </source>
</evidence>
<evidence type="ECO:0000256" key="1">
    <source>
        <dbReference type="ARBA" id="ARBA00023157"/>
    </source>
</evidence>
<evidence type="ECO:0000259" key="5">
    <source>
        <dbReference type="PROSITE" id="PS50025"/>
    </source>
</evidence>
<proteinExistence type="predicted"/>
<feature type="domain" description="Laminin G" evidence="5">
    <location>
        <begin position="615"/>
        <end position="850"/>
    </location>
</feature>
<feature type="disulfide bond" evidence="2">
    <location>
        <begin position="122"/>
        <end position="139"/>
    </location>
</feature>
<evidence type="ECO:0000256" key="3">
    <source>
        <dbReference type="SAM" id="MobiDB-lite"/>
    </source>
</evidence>
<dbReference type="Proteomes" id="UP001620626">
    <property type="component" value="Unassembled WGS sequence"/>
</dbReference>
<protein>
    <submittedName>
        <fullName evidence="7">Uncharacterized protein</fullName>
    </submittedName>
</protein>
<keyword evidence="8" id="KW-1185">Reference proteome</keyword>
<dbReference type="SMART" id="SM00282">
    <property type="entry name" value="LamG"/>
    <property type="match status" value="2"/>
</dbReference>
<name>A0ABD2KVK4_9BILA</name>
<feature type="region of interest" description="Disordered" evidence="3">
    <location>
        <begin position="1453"/>
        <end position="1486"/>
    </location>
</feature>
<keyword evidence="4" id="KW-0472">Membrane</keyword>
<dbReference type="Pfam" id="PF02210">
    <property type="entry name" value="Laminin_G_2"/>
    <property type="match status" value="2"/>
</dbReference>
<dbReference type="SUPFAM" id="SSF57196">
    <property type="entry name" value="EGF/Laminin"/>
    <property type="match status" value="1"/>
</dbReference>
<dbReference type="PROSITE" id="PS00022">
    <property type="entry name" value="EGF_1"/>
    <property type="match status" value="1"/>
</dbReference>
<organism evidence="7 8">
    <name type="scientific">Heterodera trifolii</name>
    <dbReference type="NCBI Taxonomy" id="157864"/>
    <lineage>
        <taxon>Eukaryota</taxon>
        <taxon>Metazoa</taxon>
        <taxon>Ecdysozoa</taxon>
        <taxon>Nematoda</taxon>
        <taxon>Chromadorea</taxon>
        <taxon>Rhabditida</taxon>
        <taxon>Tylenchina</taxon>
        <taxon>Tylenchomorpha</taxon>
        <taxon>Tylenchoidea</taxon>
        <taxon>Heteroderidae</taxon>
        <taxon>Heteroderinae</taxon>
        <taxon>Heterodera</taxon>
    </lineage>
</organism>
<evidence type="ECO:0000313" key="7">
    <source>
        <dbReference type="EMBL" id="KAL3106722.1"/>
    </source>
</evidence>
<accession>A0ABD2KVK4</accession>
<dbReference type="EMBL" id="JBICBT010000638">
    <property type="protein sequence ID" value="KAL3106722.1"/>
    <property type="molecule type" value="Genomic_DNA"/>
</dbReference>
<keyword evidence="4" id="KW-0812">Transmembrane</keyword>
<dbReference type="PANTHER" id="PTHR15036">
    <property type="entry name" value="PIKACHURIN-LIKE PROTEIN"/>
    <property type="match status" value="1"/>
</dbReference>
<feature type="compositionally biased region" description="Low complexity" evidence="3">
    <location>
        <begin position="1091"/>
        <end position="1124"/>
    </location>
</feature>
<dbReference type="CDD" id="cd00110">
    <property type="entry name" value="LamG"/>
    <property type="match status" value="2"/>
</dbReference>
<evidence type="ECO:0000256" key="2">
    <source>
        <dbReference type="PROSITE-ProRule" id="PRU00076"/>
    </source>
</evidence>
<comment type="caution">
    <text evidence="7">The sequence shown here is derived from an EMBL/GenBank/DDBJ whole genome shotgun (WGS) entry which is preliminary data.</text>
</comment>
<feature type="transmembrane region" description="Helical" evidence="4">
    <location>
        <begin position="1291"/>
        <end position="1316"/>
    </location>
</feature>
<feature type="region of interest" description="Disordered" evidence="3">
    <location>
        <begin position="1050"/>
        <end position="1125"/>
    </location>
</feature>